<dbReference type="Gene3D" id="1.10.287.3510">
    <property type="match status" value="1"/>
</dbReference>
<keyword evidence="4 6" id="KW-1133">Transmembrane helix</keyword>
<dbReference type="OrthoDB" id="9799219at2"/>
<dbReference type="Proteomes" id="UP000192418">
    <property type="component" value="Unassembled WGS sequence"/>
</dbReference>
<organism evidence="7 8">
    <name type="scientific">Desulfocicer vacuolatum DSM 3385</name>
    <dbReference type="NCBI Taxonomy" id="1121400"/>
    <lineage>
        <taxon>Bacteria</taxon>
        <taxon>Pseudomonadati</taxon>
        <taxon>Thermodesulfobacteriota</taxon>
        <taxon>Desulfobacteria</taxon>
        <taxon>Desulfobacterales</taxon>
        <taxon>Desulfobacteraceae</taxon>
        <taxon>Desulfocicer</taxon>
    </lineage>
</organism>
<evidence type="ECO:0000256" key="4">
    <source>
        <dbReference type="ARBA" id="ARBA00022989"/>
    </source>
</evidence>
<dbReference type="InterPro" id="IPR050601">
    <property type="entry name" value="CPA3_antiporter_subunitC"/>
</dbReference>
<evidence type="ECO:0000256" key="6">
    <source>
        <dbReference type="SAM" id="Phobius"/>
    </source>
</evidence>
<evidence type="ECO:0000313" key="7">
    <source>
        <dbReference type="EMBL" id="SMC42027.1"/>
    </source>
</evidence>
<gene>
    <name evidence="7" type="ORF">SAMN02746065_10238</name>
</gene>
<dbReference type="STRING" id="1121400.SAMN02746065_10238"/>
<accession>A0A1W1Z0N2</accession>
<dbReference type="GO" id="GO:0016020">
    <property type="term" value="C:membrane"/>
    <property type="evidence" value="ECO:0007669"/>
    <property type="project" value="UniProtKB-SubCell"/>
</dbReference>
<feature type="transmembrane region" description="Helical" evidence="6">
    <location>
        <begin position="38"/>
        <end position="55"/>
    </location>
</feature>
<dbReference type="PANTHER" id="PTHR34583:SF3">
    <property type="entry name" value="MULTISUBUNIT SODIUM_HYDROGEN ANTIPORTER, MNHC SUBUNIT"/>
    <property type="match status" value="1"/>
</dbReference>
<sequence length="162" mass="17247">MESIFSLVLAKANYAAYIILMMIGLYAMIAKNNLIKKIVGMSIFQTAVILFYVSIGCKKGATIPILRHHGHPEPVGHAAENAGAHAMDAAHGAEKVVAHAVDAAHNAVHVADYINPLPHVLMLTAIVVGVATLGVALALAIRVYNTYGTLEEDEINQQLRSG</sequence>
<dbReference type="InterPro" id="IPR039428">
    <property type="entry name" value="NUOK/Mnh_C1-like"/>
</dbReference>
<keyword evidence="5 6" id="KW-0472">Membrane</keyword>
<protein>
    <submittedName>
        <fullName evidence="7">Multisubunit sodium/proton antiporter, MrpC subunit</fullName>
    </submittedName>
</protein>
<evidence type="ECO:0000313" key="8">
    <source>
        <dbReference type="Proteomes" id="UP000192418"/>
    </source>
</evidence>
<dbReference type="AlphaFoldDB" id="A0A1W1Z0N2"/>
<reference evidence="7 8" key="1">
    <citation type="submission" date="2017-04" db="EMBL/GenBank/DDBJ databases">
        <authorList>
            <person name="Afonso C.L."/>
            <person name="Miller P.J."/>
            <person name="Scott M.A."/>
            <person name="Spackman E."/>
            <person name="Goraichik I."/>
            <person name="Dimitrov K.M."/>
            <person name="Suarez D.L."/>
            <person name="Swayne D.E."/>
        </authorList>
    </citation>
    <scope>NUCLEOTIDE SEQUENCE [LARGE SCALE GENOMIC DNA]</scope>
    <source>
        <strain evidence="7 8">DSM 3385</strain>
    </source>
</reference>
<dbReference type="PANTHER" id="PTHR34583">
    <property type="entry name" value="ANTIPORTER SUBUNIT MNHC2-RELATED"/>
    <property type="match status" value="1"/>
</dbReference>
<comment type="similarity">
    <text evidence="2">Belongs to the CPA3 antiporters (TC 2.A.63) subunit C family.</text>
</comment>
<dbReference type="RefSeq" id="WP_084066729.1">
    <property type="nucleotide sequence ID" value="NZ_FWXY01000002.1"/>
</dbReference>
<evidence type="ECO:0000256" key="5">
    <source>
        <dbReference type="ARBA" id="ARBA00023136"/>
    </source>
</evidence>
<feature type="transmembrane region" description="Helical" evidence="6">
    <location>
        <begin position="120"/>
        <end position="141"/>
    </location>
</feature>
<keyword evidence="3 6" id="KW-0812">Transmembrane</keyword>
<name>A0A1W1Z0N2_9BACT</name>
<feature type="transmembrane region" description="Helical" evidence="6">
    <location>
        <begin position="12"/>
        <end position="29"/>
    </location>
</feature>
<evidence type="ECO:0000256" key="1">
    <source>
        <dbReference type="ARBA" id="ARBA00004141"/>
    </source>
</evidence>
<proteinExistence type="inferred from homology"/>
<dbReference type="EMBL" id="FWXY01000002">
    <property type="protein sequence ID" value="SMC42027.1"/>
    <property type="molecule type" value="Genomic_DNA"/>
</dbReference>
<comment type="subcellular location">
    <subcellularLocation>
        <location evidence="1">Membrane</location>
        <topology evidence="1">Multi-pass membrane protein</topology>
    </subcellularLocation>
</comment>
<dbReference type="Pfam" id="PF00420">
    <property type="entry name" value="Oxidored_q2"/>
    <property type="match status" value="1"/>
</dbReference>
<evidence type="ECO:0000256" key="3">
    <source>
        <dbReference type="ARBA" id="ARBA00022692"/>
    </source>
</evidence>
<keyword evidence="8" id="KW-1185">Reference proteome</keyword>
<evidence type="ECO:0000256" key="2">
    <source>
        <dbReference type="ARBA" id="ARBA00010388"/>
    </source>
</evidence>